<comment type="pathway">
    <text evidence="2">Cofactor biosynthesis; thiamine diphosphate biosynthesis; thiamine phosphate from 4-amino-2-methyl-5-diphosphomethylpyrimidine and 4-methyl-5-(2-phosphoethyl)-thiazole: step 1/1.</text>
</comment>
<accession>A0ABN9TPL9</accession>
<reference evidence="12" key="1">
    <citation type="submission" date="2023-10" db="EMBL/GenBank/DDBJ databases">
        <authorList>
            <person name="Chen Y."/>
            <person name="Shah S."/>
            <person name="Dougan E. K."/>
            <person name="Thang M."/>
            <person name="Chan C."/>
        </authorList>
    </citation>
    <scope>NUCLEOTIDE SEQUENCE [LARGE SCALE GENOMIC DNA]</scope>
</reference>
<evidence type="ECO:0000256" key="5">
    <source>
        <dbReference type="ARBA" id="ARBA00022723"/>
    </source>
</evidence>
<keyword evidence="7" id="KW-0784">Thiamine biosynthesis</keyword>
<dbReference type="PANTHER" id="PTHR20857">
    <property type="entry name" value="THIAMINE-PHOSPHATE PYROPHOSPHORYLASE"/>
    <property type="match status" value="1"/>
</dbReference>
<comment type="catalytic activity">
    <reaction evidence="10">
        <text>2-[(2R,5Z)-2-carboxy-4-methylthiazol-5(2H)-ylidene]ethyl phosphate + 4-amino-2-methyl-5-(diphosphooxymethyl)pyrimidine + 2 H(+) = thiamine phosphate + CO2 + diphosphate</text>
        <dbReference type="Rhea" id="RHEA:47844"/>
        <dbReference type="ChEBI" id="CHEBI:15378"/>
        <dbReference type="ChEBI" id="CHEBI:16526"/>
        <dbReference type="ChEBI" id="CHEBI:33019"/>
        <dbReference type="ChEBI" id="CHEBI:37575"/>
        <dbReference type="ChEBI" id="CHEBI:57841"/>
        <dbReference type="ChEBI" id="CHEBI:62899"/>
        <dbReference type="EC" id="2.5.1.3"/>
    </reaction>
</comment>
<dbReference type="SUPFAM" id="SSF51391">
    <property type="entry name" value="Thiamin phosphate synthase"/>
    <property type="match status" value="1"/>
</dbReference>
<dbReference type="HAMAP" id="MF_00097">
    <property type="entry name" value="TMP_synthase"/>
    <property type="match status" value="1"/>
</dbReference>
<evidence type="ECO:0000256" key="4">
    <source>
        <dbReference type="ARBA" id="ARBA00022679"/>
    </source>
</evidence>
<evidence type="ECO:0000256" key="3">
    <source>
        <dbReference type="ARBA" id="ARBA00012830"/>
    </source>
</evidence>
<dbReference type="CDD" id="cd00564">
    <property type="entry name" value="TMP_TenI"/>
    <property type="match status" value="1"/>
</dbReference>
<keyword evidence="6" id="KW-0460">Magnesium</keyword>
<evidence type="ECO:0000256" key="9">
    <source>
        <dbReference type="ARBA" id="ARBA00047851"/>
    </source>
</evidence>
<dbReference type="EC" id="2.5.1.3" evidence="3"/>
<evidence type="ECO:0000256" key="6">
    <source>
        <dbReference type="ARBA" id="ARBA00022842"/>
    </source>
</evidence>
<protein>
    <recommendedName>
        <fullName evidence="3">thiamine phosphate synthase</fullName>
        <ecNumber evidence="3">2.5.1.3</ecNumber>
    </recommendedName>
</protein>
<comment type="catalytic activity">
    <reaction evidence="8">
        <text>4-methyl-5-(2-phosphooxyethyl)-thiazole + 4-amino-2-methyl-5-(diphosphooxymethyl)pyrimidine + H(+) = thiamine phosphate + diphosphate</text>
        <dbReference type="Rhea" id="RHEA:22328"/>
        <dbReference type="ChEBI" id="CHEBI:15378"/>
        <dbReference type="ChEBI" id="CHEBI:33019"/>
        <dbReference type="ChEBI" id="CHEBI:37575"/>
        <dbReference type="ChEBI" id="CHEBI:57841"/>
        <dbReference type="ChEBI" id="CHEBI:58296"/>
        <dbReference type="EC" id="2.5.1.3"/>
    </reaction>
</comment>
<keyword evidence="13" id="KW-1185">Reference proteome</keyword>
<evidence type="ECO:0000259" key="11">
    <source>
        <dbReference type="Pfam" id="PF02581"/>
    </source>
</evidence>
<dbReference type="EMBL" id="CAUYUJ010014949">
    <property type="protein sequence ID" value="CAK0848045.1"/>
    <property type="molecule type" value="Genomic_DNA"/>
</dbReference>
<feature type="domain" description="Thiamine phosphate synthase/TenI" evidence="11">
    <location>
        <begin position="52"/>
        <end position="241"/>
    </location>
</feature>
<comment type="cofactor">
    <cofactor evidence="1">
        <name>Mg(2+)</name>
        <dbReference type="ChEBI" id="CHEBI:18420"/>
    </cofactor>
</comment>
<evidence type="ECO:0000256" key="10">
    <source>
        <dbReference type="ARBA" id="ARBA00047883"/>
    </source>
</evidence>
<dbReference type="Gene3D" id="3.20.20.70">
    <property type="entry name" value="Aldolase class I"/>
    <property type="match status" value="1"/>
</dbReference>
<sequence length="269" mass="28274">MLAARAVFRVRAPQAGRRAKVPERLVRWPAPAGRRFCAAGAGARARRNDYELYLVTDDTYLDGLFYEKIAAAVEGGVTCVQLRLKHASTATLVEWGHRVRELTRQAGVPLIIDDRLDVALACDADGLHVGGEDLPWRTARRLLGPSRILGCSTYGRPDLVREALHPEVRADYLGSGAIFATSTKHSSVPKGIEHLPGLRRLVAEEAAGRTVPIVAIGGVGLAASGECVAAGADGVAAVSALLGHASAEGTRQAAAAMLAAVRGAVRPVA</sequence>
<evidence type="ECO:0000256" key="1">
    <source>
        <dbReference type="ARBA" id="ARBA00001946"/>
    </source>
</evidence>
<dbReference type="InterPro" id="IPR034291">
    <property type="entry name" value="TMP_synthase"/>
</dbReference>
<evidence type="ECO:0000256" key="8">
    <source>
        <dbReference type="ARBA" id="ARBA00047334"/>
    </source>
</evidence>
<dbReference type="InterPro" id="IPR013785">
    <property type="entry name" value="Aldolase_TIM"/>
</dbReference>
<dbReference type="NCBIfam" id="TIGR00693">
    <property type="entry name" value="thiE"/>
    <property type="match status" value="1"/>
</dbReference>
<dbReference type="PANTHER" id="PTHR20857:SF15">
    <property type="entry name" value="THIAMINE-PHOSPHATE SYNTHASE"/>
    <property type="match status" value="1"/>
</dbReference>
<evidence type="ECO:0000256" key="7">
    <source>
        <dbReference type="ARBA" id="ARBA00022977"/>
    </source>
</evidence>
<comment type="caution">
    <text evidence="12">The sequence shown here is derived from an EMBL/GenBank/DDBJ whole genome shotgun (WGS) entry which is preliminary data.</text>
</comment>
<evidence type="ECO:0000313" key="13">
    <source>
        <dbReference type="Proteomes" id="UP001189429"/>
    </source>
</evidence>
<keyword evidence="4" id="KW-0808">Transferase</keyword>
<dbReference type="Pfam" id="PF02581">
    <property type="entry name" value="TMP-TENI"/>
    <property type="match status" value="1"/>
</dbReference>
<dbReference type="InterPro" id="IPR022998">
    <property type="entry name" value="ThiamineP_synth_TenI"/>
</dbReference>
<keyword evidence="5" id="KW-0479">Metal-binding</keyword>
<dbReference type="Proteomes" id="UP001189429">
    <property type="component" value="Unassembled WGS sequence"/>
</dbReference>
<comment type="catalytic activity">
    <reaction evidence="9">
        <text>2-(2-carboxy-4-methylthiazol-5-yl)ethyl phosphate + 4-amino-2-methyl-5-(diphosphooxymethyl)pyrimidine + 2 H(+) = thiamine phosphate + CO2 + diphosphate</text>
        <dbReference type="Rhea" id="RHEA:47848"/>
        <dbReference type="ChEBI" id="CHEBI:15378"/>
        <dbReference type="ChEBI" id="CHEBI:16526"/>
        <dbReference type="ChEBI" id="CHEBI:33019"/>
        <dbReference type="ChEBI" id="CHEBI:37575"/>
        <dbReference type="ChEBI" id="CHEBI:57841"/>
        <dbReference type="ChEBI" id="CHEBI:62890"/>
        <dbReference type="EC" id="2.5.1.3"/>
    </reaction>
</comment>
<organism evidence="12 13">
    <name type="scientific">Prorocentrum cordatum</name>
    <dbReference type="NCBI Taxonomy" id="2364126"/>
    <lineage>
        <taxon>Eukaryota</taxon>
        <taxon>Sar</taxon>
        <taxon>Alveolata</taxon>
        <taxon>Dinophyceae</taxon>
        <taxon>Prorocentrales</taxon>
        <taxon>Prorocentraceae</taxon>
        <taxon>Prorocentrum</taxon>
    </lineage>
</organism>
<gene>
    <name evidence="12" type="ORF">PCOR1329_LOCUS41100</name>
</gene>
<evidence type="ECO:0000313" key="12">
    <source>
        <dbReference type="EMBL" id="CAK0848045.1"/>
    </source>
</evidence>
<dbReference type="InterPro" id="IPR036206">
    <property type="entry name" value="ThiamineP_synth_sf"/>
</dbReference>
<evidence type="ECO:0000256" key="2">
    <source>
        <dbReference type="ARBA" id="ARBA00005165"/>
    </source>
</evidence>
<proteinExistence type="inferred from homology"/>
<name>A0ABN9TPL9_9DINO</name>